<feature type="non-terminal residue" evidence="2">
    <location>
        <position position="1"/>
    </location>
</feature>
<reference evidence="2 3" key="1">
    <citation type="submission" date="2018-10" db="EMBL/GenBank/DDBJ databases">
        <authorList>
            <person name="Ekblom R."/>
            <person name="Jareborg N."/>
        </authorList>
    </citation>
    <scope>NUCLEOTIDE SEQUENCE [LARGE SCALE GENOMIC DNA]</scope>
    <source>
        <tissue evidence="2">Muscle</tissue>
    </source>
</reference>
<evidence type="ECO:0000313" key="3">
    <source>
        <dbReference type="Proteomes" id="UP000269945"/>
    </source>
</evidence>
<accession>A0A9X9Q7H9</accession>
<comment type="caution">
    <text evidence="2">The sequence shown here is derived from an EMBL/GenBank/DDBJ whole genome shotgun (WGS) entry which is preliminary data.</text>
</comment>
<dbReference type="Proteomes" id="UP000269945">
    <property type="component" value="Unassembled WGS sequence"/>
</dbReference>
<name>A0A9X9Q7H9_GULGU</name>
<protein>
    <submittedName>
        <fullName evidence="2">Uncharacterized protein</fullName>
    </submittedName>
</protein>
<dbReference type="EMBL" id="CYRY02043524">
    <property type="protein sequence ID" value="VCX37975.1"/>
    <property type="molecule type" value="Genomic_DNA"/>
</dbReference>
<dbReference type="AlphaFoldDB" id="A0A9X9Q7H9"/>
<proteinExistence type="predicted"/>
<feature type="compositionally biased region" description="Basic and acidic residues" evidence="1">
    <location>
        <begin position="1"/>
        <end position="11"/>
    </location>
</feature>
<evidence type="ECO:0000313" key="2">
    <source>
        <dbReference type="EMBL" id="VCX37975.1"/>
    </source>
</evidence>
<keyword evidence="3" id="KW-1185">Reference proteome</keyword>
<sequence length="53" mass="6260">SPSRLLDHDNSKSAGHTIQKRKEINIPEEIRYYLRVLQLINSEYPSTAWKSYL</sequence>
<feature type="region of interest" description="Disordered" evidence="1">
    <location>
        <begin position="1"/>
        <end position="20"/>
    </location>
</feature>
<gene>
    <name evidence="2" type="ORF">BN2614_LOCUS3</name>
</gene>
<organism evidence="2 3">
    <name type="scientific">Gulo gulo</name>
    <name type="common">Wolverine</name>
    <name type="synonym">Gluton</name>
    <dbReference type="NCBI Taxonomy" id="48420"/>
    <lineage>
        <taxon>Eukaryota</taxon>
        <taxon>Metazoa</taxon>
        <taxon>Chordata</taxon>
        <taxon>Craniata</taxon>
        <taxon>Vertebrata</taxon>
        <taxon>Euteleostomi</taxon>
        <taxon>Mammalia</taxon>
        <taxon>Eutheria</taxon>
        <taxon>Laurasiatheria</taxon>
        <taxon>Carnivora</taxon>
        <taxon>Caniformia</taxon>
        <taxon>Musteloidea</taxon>
        <taxon>Mustelidae</taxon>
        <taxon>Guloninae</taxon>
        <taxon>Gulo</taxon>
    </lineage>
</organism>
<evidence type="ECO:0000256" key="1">
    <source>
        <dbReference type="SAM" id="MobiDB-lite"/>
    </source>
</evidence>